<name>X6MEL6_RETFI</name>
<keyword evidence="1" id="KW-1133">Transmembrane helix</keyword>
<comment type="caution">
    <text evidence="4">The sequence shown here is derived from an EMBL/GenBank/DDBJ whole genome shotgun (WGS) entry which is preliminary data.</text>
</comment>
<dbReference type="OrthoDB" id="194468at2759"/>
<dbReference type="PROSITE" id="PS01233">
    <property type="entry name" value="UROCANASE"/>
    <property type="match status" value="1"/>
</dbReference>
<evidence type="ECO:0000256" key="1">
    <source>
        <dbReference type="SAM" id="Phobius"/>
    </source>
</evidence>
<evidence type="ECO:0008006" key="6">
    <source>
        <dbReference type="Google" id="ProtNLM"/>
    </source>
</evidence>
<reference evidence="4 5" key="1">
    <citation type="journal article" date="2013" name="Curr. Biol.">
        <title>The Genome of the Foraminiferan Reticulomyxa filosa.</title>
        <authorList>
            <person name="Glockner G."/>
            <person name="Hulsmann N."/>
            <person name="Schleicher M."/>
            <person name="Noegel A.A."/>
            <person name="Eichinger L."/>
            <person name="Gallinger C."/>
            <person name="Pawlowski J."/>
            <person name="Sierra R."/>
            <person name="Euteneuer U."/>
            <person name="Pillet L."/>
            <person name="Moustafa A."/>
            <person name="Platzer M."/>
            <person name="Groth M."/>
            <person name="Szafranski K."/>
            <person name="Schliwa M."/>
        </authorList>
    </citation>
    <scope>NUCLEOTIDE SEQUENCE [LARGE SCALE GENOMIC DNA]</scope>
</reference>
<gene>
    <name evidence="4" type="ORF">RFI_24934</name>
</gene>
<organism evidence="4 5">
    <name type="scientific">Reticulomyxa filosa</name>
    <dbReference type="NCBI Taxonomy" id="46433"/>
    <lineage>
        <taxon>Eukaryota</taxon>
        <taxon>Sar</taxon>
        <taxon>Rhizaria</taxon>
        <taxon>Retaria</taxon>
        <taxon>Foraminifera</taxon>
        <taxon>Monothalamids</taxon>
        <taxon>Reticulomyxidae</taxon>
        <taxon>Reticulomyxa</taxon>
    </lineage>
</organism>
<feature type="transmembrane region" description="Helical" evidence="1">
    <location>
        <begin position="77"/>
        <end position="98"/>
    </location>
</feature>
<dbReference type="Gene3D" id="3.40.1770.10">
    <property type="entry name" value="Urocanase superfamily"/>
    <property type="match status" value="1"/>
</dbReference>
<dbReference type="FunFam" id="3.40.1770.10:FF:000003">
    <property type="entry name" value="Urocanate hydratase 1"/>
    <property type="match status" value="1"/>
</dbReference>
<dbReference type="Proteomes" id="UP000023152">
    <property type="component" value="Unassembled WGS sequence"/>
</dbReference>
<dbReference type="InterPro" id="IPR038364">
    <property type="entry name" value="Urocanase_central_sf"/>
</dbReference>
<keyword evidence="5" id="KW-1185">Reference proteome</keyword>
<dbReference type="PANTHER" id="PTHR12216">
    <property type="entry name" value="UROCANATE HYDRATASE"/>
    <property type="match status" value="1"/>
</dbReference>
<proteinExistence type="predicted"/>
<dbReference type="Pfam" id="PF01175">
    <property type="entry name" value="Urocanase"/>
    <property type="match status" value="2"/>
</dbReference>
<feature type="domain" description="Urocanase Rossmann-like" evidence="2">
    <location>
        <begin position="91"/>
        <end position="208"/>
    </location>
</feature>
<feature type="domain" description="Urocanase Rossmann-like" evidence="2">
    <location>
        <begin position="1"/>
        <end position="65"/>
    </location>
</feature>
<feature type="domain" description="Urocanase C-terminal" evidence="3">
    <location>
        <begin position="211"/>
        <end position="417"/>
    </location>
</feature>
<evidence type="ECO:0000259" key="3">
    <source>
        <dbReference type="Pfam" id="PF17392"/>
    </source>
</evidence>
<dbReference type="AlphaFoldDB" id="X6MEL6"/>
<evidence type="ECO:0000259" key="2">
    <source>
        <dbReference type="Pfam" id="PF01175"/>
    </source>
</evidence>
<dbReference type="EMBL" id="ASPP01021391">
    <property type="protein sequence ID" value="ETO12443.1"/>
    <property type="molecule type" value="Genomic_DNA"/>
</dbReference>
<dbReference type="GO" id="GO:0016153">
    <property type="term" value="F:urocanate hydratase activity"/>
    <property type="evidence" value="ECO:0007669"/>
    <property type="project" value="InterPro"/>
</dbReference>
<dbReference type="PANTHER" id="PTHR12216:SF3">
    <property type="entry name" value="UROCANATE HYDRATASE"/>
    <property type="match status" value="1"/>
</dbReference>
<dbReference type="Gene3D" id="3.40.50.10730">
    <property type="entry name" value="Urocanase like domains"/>
    <property type="match status" value="2"/>
</dbReference>
<dbReference type="InterPro" id="IPR035085">
    <property type="entry name" value="Urocanase_Rossmann-like"/>
</dbReference>
<evidence type="ECO:0000313" key="4">
    <source>
        <dbReference type="EMBL" id="ETO12443.1"/>
    </source>
</evidence>
<dbReference type="GO" id="GO:0006548">
    <property type="term" value="P:L-histidine catabolic process"/>
    <property type="evidence" value="ECO:0007669"/>
    <property type="project" value="TreeGrafter"/>
</dbReference>
<accession>X6MEL6</accession>
<keyword evidence="1" id="KW-0472">Membrane</keyword>
<protein>
    <recommendedName>
        <fullName evidence="6">Urocanate hydratase</fullName>
    </recommendedName>
</protein>
<keyword evidence="1" id="KW-0812">Transmembrane</keyword>
<dbReference type="InterPro" id="IPR023636">
    <property type="entry name" value="Urocanase_CS"/>
</dbReference>
<dbReference type="SUPFAM" id="SSF111326">
    <property type="entry name" value="Urocanase"/>
    <property type="match status" value="1"/>
</dbReference>
<evidence type="ECO:0000313" key="5">
    <source>
        <dbReference type="Proteomes" id="UP000023152"/>
    </source>
</evidence>
<dbReference type="InterPro" id="IPR036190">
    <property type="entry name" value="Urocanase_sf"/>
</dbReference>
<sequence length="450" mass="50574">MSGAQGKASMVCECVGIIAEVDEQAVKKRFKQGWVQEVISDLDKLIQRVRIAKQKKKPLQLHIMGKEEKKNRKRGKVFFFGSFYLFIYFLNVNVVDLWEKLAGLDDMLVELGSDQTSLHNPFNGGYYPVGYSLEEAQKLMMNDPKQFKIAVEKSLQRQVKAINKLVSRGMRFWDYGNCFLLESSRAGADVMNPDNNKLFRYPSYVQDIMGDIFSLGFGPFRWVCTSGKESDLAKSDVIAEKVLRDLRKKEKEIRVQGQLDDNIFWIHSAMQNKLVVGSQARILYAHAMGRVNIAVALNEAIARGHISGPIVLSRDHHDVSGTDSPFRETSNIYDGSAFCADMAVQNFAGDAFRGATWIALHNGGGVGWGEVINGGFGLVLDGTKEARKRAEEMLYWDVNNGIARRAWSGNENAQLMITRVMNENQKVKVTMPNSVTKSILDKACNNHSRL</sequence>
<dbReference type="Pfam" id="PF17392">
    <property type="entry name" value="Urocanase_C"/>
    <property type="match status" value="1"/>
</dbReference>
<dbReference type="InterPro" id="IPR023637">
    <property type="entry name" value="Urocanase-like"/>
</dbReference>
<dbReference type="OMA" id="MAKQHFN"/>
<dbReference type="InterPro" id="IPR035401">
    <property type="entry name" value="Urocanase_C"/>
</dbReference>